<feature type="transmembrane region" description="Helical" evidence="2">
    <location>
        <begin position="230"/>
        <end position="251"/>
    </location>
</feature>
<dbReference type="EnsemblPlants" id="evm.model.01.645">
    <property type="protein sequence ID" value="cds.evm.model.01.645"/>
    <property type="gene ID" value="evm.TU.01.645"/>
</dbReference>
<feature type="domain" description="Meiosis-specific protein ASY3-like coiled-coil" evidence="3">
    <location>
        <begin position="292"/>
        <end position="407"/>
    </location>
</feature>
<feature type="region of interest" description="Disordered" evidence="1">
    <location>
        <begin position="341"/>
        <end position="382"/>
    </location>
</feature>
<dbReference type="InterPro" id="IPR037731">
    <property type="entry name" value="ASY3-like"/>
</dbReference>
<feature type="transmembrane region" description="Helical" evidence="2">
    <location>
        <begin position="132"/>
        <end position="152"/>
    </location>
</feature>
<protein>
    <recommendedName>
        <fullName evidence="3">Meiosis-specific protein ASY3-like coiled-coil domain-containing protein</fullName>
    </recommendedName>
</protein>
<feature type="compositionally biased region" description="Basic and acidic residues" evidence="1">
    <location>
        <begin position="341"/>
        <end position="356"/>
    </location>
</feature>
<feature type="region of interest" description="Disordered" evidence="1">
    <location>
        <begin position="867"/>
        <end position="925"/>
    </location>
</feature>
<feature type="compositionally biased region" description="Basic and acidic residues" evidence="1">
    <location>
        <begin position="570"/>
        <end position="582"/>
    </location>
</feature>
<name>A0A803NQ33_CANSA</name>
<evidence type="ECO:0000313" key="5">
    <source>
        <dbReference type="Proteomes" id="UP000596661"/>
    </source>
</evidence>
<keyword evidence="2" id="KW-0472">Membrane</keyword>
<evidence type="ECO:0000256" key="1">
    <source>
        <dbReference type="SAM" id="MobiDB-lite"/>
    </source>
</evidence>
<evidence type="ECO:0000313" key="4">
    <source>
        <dbReference type="EnsemblPlants" id="cds.evm.model.01.645"/>
    </source>
</evidence>
<feature type="compositionally biased region" description="Basic and acidic residues" evidence="1">
    <location>
        <begin position="528"/>
        <end position="553"/>
    </location>
</feature>
<evidence type="ECO:0000259" key="3">
    <source>
        <dbReference type="Pfam" id="PF20435"/>
    </source>
</evidence>
<feature type="compositionally biased region" description="Basic and acidic residues" evidence="1">
    <location>
        <begin position="914"/>
        <end position="923"/>
    </location>
</feature>
<reference evidence="4" key="2">
    <citation type="submission" date="2021-03" db="UniProtKB">
        <authorList>
            <consortium name="EnsemblPlants"/>
        </authorList>
    </citation>
    <scope>IDENTIFICATION</scope>
</reference>
<dbReference type="PANTHER" id="PTHR36027">
    <property type="entry name" value="MEIOSIS-SPECIFIC PROTEIN ASY3"/>
    <property type="match status" value="1"/>
</dbReference>
<reference evidence="4" key="1">
    <citation type="submission" date="2018-11" db="EMBL/GenBank/DDBJ databases">
        <authorList>
            <person name="Grassa J C."/>
        </authorList>
    </citation>
    <scope>NUCLEOTIDE SEQUENCE [LARGE SCALE GENOMIC DNA]</scope>
</reference>
<evidence type="ECO:0000256" key="2">
    <source>
        <dbReference type="SAM" id="Phobius"/>
    </source>
</evidence>
<dbReference type="AlphaFoldDB" id="A0A803NQ33"/>
<dbReference type="OMA" id="EPSDRMD"/>
<sequence length="1153" mass="130090">MGGEELLKDLGDLNSLIVEKNLELNESSTAGAVEDSGRDELANVVQAGFKVAKLDLTKVAEQALEWNSAVVGMVMGANPPFAVFEGFVKQIWGYLGIERVKLMIVRPWTQDLDTPRLVRSVPLWIRLPNLGLQYWGINCLSALVSTIGKPIMVDKVIRKKSMIKFARVLVEMDITDDPSFVIHFENEKGQIQEEFVEYEWLSIKCNNCKGYVHNMAKCRKTGPKVKLPKLMVVLFLAGFHFGCIGFLGWLIEGCITRKFQSQEVWIRQYRVSELASSFFILLNFDPTLQEQMNHYWSLGSNNHPSSQSRKISIGILVDSLQNSASKDGDIAKPNAERVKFGSDARKSAKGKSRIEETTTPQKTKQTEAIEPPKSPWINTRNFFPKATTNSATILCSERISNSPASKKFNGVTYERKGRRDGSREREPEFTFATMADVSKSDKEVIENKANANGKTENLRLKLQEILGAVSTPNEQSPKSPTPDLGVNRINQEQALDEMGDPVDNHVQSPEKREQTFDKIGGTLSKPGQSRENREQTSDKAGDTSKFRQNRENRAQTSDKICDTVSKPRKSRESKEHAYDKIGDALSKPRQNSDTIETDSDSDYRVKRPVTRSSTRKRAPAKAQTRTKKSGQLSGYKLKQQEKNISYCEDKIPRRLSNAGGSSSMFAQKKSDKKSFRVEPRTLFHEKNIADKIQEVSHRSERSPPALKTSSLGKFRDYNGYEPEKEEDYLRVKKNISNNSPLRDNRDNEYGNFENPDNRDQHKDIGTPSMKRQENSGSPAVRNVVYKDIGTPSMKRQENSGSPAVRNVVNNLKDGFRSPTFGINTPLSSSSLSSMPNSEKMGEVRSFRVLQNKLFNCSDDAQIEPSASAEKLKGFPTRRASTKAKEKYVETPLSDSSSDDDTRPPSSEEGSPINDKFDRCRERNSLLPEKSTAKRMKFLFRSAEKLRSVETNVQLDDVITRSPSIKGRGETSWTPEQQHDQEDGLARALELFALELQKLKSKIKSVTSKKSSEILMSVVEDIHLRLHNVESQIQTDMGKLKSVSTLKRKRMDTKFEEQQEKLQLIYERFKEQINQHLQDCKSSFDGLETDHLQLKETMEKRIWAGKDASVETDCSFVFARGDPLVGGHKYRLSVQISGNEEDGTTKLSSSLVCL</sequence>
<dbReference type="Proteomes" id="UP000596661">
    <property type="component" value="Chromosome 1"/>
</dbReference>
<feature type="compositionally biased region" description="Basic residues" evidence="1">
    <location>
        <begin position="606"/>
        <end position="628"/>
    </location>
</feature>
<dbReference type="PANTHER" id="PTHR36027:SF1">
    <property type="entry name" value="MEIOSIS-SPECIFIC PROTEIN ASY3"/>
    <property type="match status" value="1"/>
</dbReference>
<proteinExistence type="predicted"/>
<keyword evidence="2" id="KW-0812">Transmembrane</keyword>
<organism evidence="4 5">
    <name type="scientific">Cannabis sativa</name>
    <name type="common">Hemp</name>
    <name type="synonym">Marijuana</name>
    <dbReference type="NCBI Taxonomy" id="3483"/>
    <lineage>
        <taxon>Eukaryota</taxon>
        <taxon>Viridiplantae</taxon>
        <taxon>Streptophyta</taxon>
        <taxon>Embryophyta</taxon>
        <taxon>Tracheophyta</taxon>
        <taxon>Spermatophyta</taxon>
        <taxon>Magnoliopsida</taxon>
        <taxon>eudicotyledons</taxon>
        <taxon>Gunneridae</taxon>
        <taxon>Pentapetalae</taxon>
        <taxon>rosids</taxon>
        <taxon>fabids</taxon>
        <taxon>Rosales</taxon>
        <taxon>Cannabaceae</taxon>
        <taxon>Cannabis</taxon>
    </lineage>
</organism>
<dbReference type="EMBL" id="UZAU01000018">
    <property type="status" value="NOT_ANNOTATED_CDS"/>
    <property type="molecule type" value="Genomic_DNA"/>
</dbReference>
<dbReference type="InterPro" id="IPR046845">
    <property type="entry name" value="ASY3-like_CC"/>
</dbReference>
<feature type="domain" description="Meiosis-specific protein ASY3-like coiled-coil" evidence="3">
    <location>
        <begin position="582"/>
        <end position="1100"/>
    </location>
</feature>
<feature type="region of interest" description="Disordered" evidence="1">
    <location>
        <begin position="499"/>
        <end position="637"/>
    </location>
</feature>
<accession>A0A803NQ33</accession>
<keyword evidence="2" id="KW-1133">Transmembrane helix</keyword>
<dbReference type="Pfam" id="PF20435">
    <property type="entry name" value="ASY3-like"/>
    <property type="match status" value="2"/>
</dbReference>
<feature type="compositionally biased region" description="Basic and acidic residues" evidence="1">
    <location>
        <begin position="755"/>
        <end position="764"/>
    </location>
</feature>
<feature type="region of interest" description="Disordered" evidence="1">
    <location>
        <begin position="695"/>
        <end position="714"/>
    </location>
</feature>
<keyword evidence="5" id="KW-1185">Reference proteome</keyword>
<feature type="region of interest" description="Disordered" evidence="1">
    <location>
        <begin position="736"/>
        <end position="778"/>
    </location>
</feature>
<dbReference type="Gramene" id="evm.model.01.645">
    <property type="protein sequence ID" value="cds.evm.model.01.645"/>
    <property type="gene ID" value="evm.TU.01.645"/>
</dbReference>
<dbReference type="GO" id="GO:0051321">
    <property type="term" value="P:meiotic cell cycle"/>
    <property type="evidence" value="ECO:0007669"/>
    <property type="project" value="InterPro"/>
</dbReference>